<evidence type="ECO:0000256" key="2">
    <source>
        <dbReference type="ARBA" id="ARBA00022692"/>
    </source>
</evidence>
<organism evidence="11 12">
    <name type="scientific">Streptomyces yaizuensis</name>
    <dbReference type="NCBI Taxonomy" id="2989713"/>
    <lineage>
        <taxon>Bacteria</taxon>
        <taxon>Bacillati</taxon>
        <taxon>Actinomycetota</taxon>
        <taxon>Actinomycetes</taxon>
        <taxon>Kitasatosporales</taxon>
        <taxon>Streptomycetaceae</taxon>
        <taxon>Streptomyces</taxon>
    </lineage>
</organism>
<accession>A0ABQ5P5S6</accession>
<reference evidence="11 12" key="1">
    <citation type="submission" date="2022-10" db="EMBL/GenBank/DDBJ databases">
        <title>Draft genome sequence of Streptomyces sp. YSPA8.</title>
        <authorList>
            <person name="Moriuchi R."/>
            <person name="Dohra H."/>
            <person name="Yamamura H."/>
            <person name="Kodani S."/>
        </authorList>
    </citation>
    <scope>NUCLEOTIDE SEQUENCE [LARGE SCALE GENOMIC DNA]</scope>
    <source>
        <strain evidence="11 12">YSPA8</strain>
    </source>
</reference>
<evidence type="ECO:0000256" key="8">
    <source>
        <dbReference type="SAM" id="Phobius"/>
    </source>
</evidence>
<evidence type="ECO:0000259" key="10">
    <source>
        <dbReference type="PROSITE" id="PS50929"/>
    </source>
</evidence>
<dbReference type="SUPFAM" id="SSF90123">
    <property type="entry name" value="ABC transporter transmembrane region"/>
    <property type="match status" value="1"/>
</dbReference>
<evidence type="ECO:0000256" key="3">
    <source>
        <dbReference type="ARBA" id="ARBA00022741"/>
    </source>
</evidence>
<evidence type="ECO:0000313" key="11">
    <source>
        <dbReference type="EMBL" id="GLF97914.1"/>
    </source>
</evidence>
<dbReference type="Proteomes" id="UP001291653">
    <property type="component" value="Unassembled WGS sequence"/>
</dbReference>
<dbReference type="EMBL" id="BSBI01000012">
    <property type="protein sequence ID" value="GLF97914.1"/>
    <property type="molecule type" value="Genomic_DNA"/>
</dbReference>
<feature type="compositionally biased region" description="Low complexity" evidence="7">
    <location>
        <begin position="388"/>
        <end position="403"/>
    </location>
</feature>
<gene>
    <name evidence="11" type="ORF">SYYSPA8_26475</name>
</gene>
<evidence type="ECO:0000256" key="7">
    <source>
        <dbReference type="SAM" id="MobiDB-lite"/>
    </source>
</evidence>
<dbReference type="PANTHER" id="PTHR24221">
    <property type="entry name" value="ATP-BINDING CASSETTE SUB-FAMILY B"/>
    <property type="match status" value="1"/>
</dbReference>
<evidence type="ECO:0000313" key="12">
    <source>
        <dbReference type="Proteomes" id="UP001291653"/>
    </source>
</evidence>
<feature type="transmembrane region" description="Helical" evidence="8">
    <location>
        <begin position="62"/>
        <end position="84"/>
    </location>
</feature>
<dbReference type="InterPro" id="IPR027417">
    <property type="entry name" value="P-loop_NTPase"/>
</dbReference>
<comment type="caution">
    <text evidence="11">The sequence shown here is derived from an EMBL/GenBank/DDBJ whole genome shotgun (WGS) entry which is preliminary data.</text>
</comment>
<name>A0ABQ5P5S6_9ACTN</name>
<evidence type="ECO:0000256" key="4">
    <source>
        <dbReference type="ARBA" id="ARBA00022840"/>
    </source>
</evidence>
<dbReference type="Gene3D" id="3.40.50.300">
    <property type="entry name" value="P-loop containing nucleotide triphosphate hydrolases"/>
    <property type="match status" value="1"/>
</dbReference>
<feature type="region of interest" description="Disordered" evidence="7">
    <location>
        <begin position="366"/>
        <end position="403"/>
    </location>
</feature>
<feature type="transmembrane region" description="Helical" evidence="8">
    <location>
        <begin position="96"/>
        <end position="118"/>
    </location>
</feature>
<feature type="region of interest" description="Disordered" evidence="7">
    <location>
        <begin position="1"/>
        <end position="36"/>
    </location>
</feature>
<keyword evidence="2 8" id="KW-0812">Transmembrane</keyword>
<dbReference type="PROSITE" id="PS50893">
    <property type="entry name" value="ABC_TRANSPORTER_2"/>
    <property type="match status" value="1"/>
</dbReference>
<feature type="transmembrane region" description="Helical" evidence="8">
    <location>
        <begin position="286"/>
        <end position="308"/>
    </location>
</feature>
<keyword evidence="12" id="KW-1185">Reference proteome</keyword>
<dbReference type="InterPro" id="IPR039421">
    <property type="entry name" value="Type_1_exporter"/>
</dbReference>
<dbReference type="Gene3D" id="1.20.1560.10">
    <property type="entry name" value="ABC transporter type 1, transmembrane domain"/>
    <property type="match status" value="1"/>
</dbReference>
<proteinExistence type="predicted"/>
<dbReference type="GO" id="GO:0005524">
    <property type="term" value="F:ATP binding"/>
    <property type="evidence" value="ECO:0007669"/>
    <property type="project" value="UniProtKB-KW"/>
</dbReference>
<evidence type="ECO:0000259" key="9">
    <source>
        <dbReference type="PROSITE" id="PS50893"/>
    </source>
</evidence>
<dbReference type="SMART" id="SM00382">
    <property type="entry name" value="AAA"/>
    <property type="match status" value="1"/>
</dbReference>
<sequence>MTAEADRDVGVAAEADRHVRGTAEADREGPVPAEREPRTALGRVTREARPFLRARTGAIVRLGGWSLLEFAQTFVGGFAVARALDDGFLAGSTPTGLAWLALAASAALPAALATRGVFARLADLVEPLRDGLVRRASARALHTALTGTRTGGGASTGSVSQVTHQSEIARDGWAGLVLALRSFVFTAAGALAGLAALSPLLLLVVVPPLVLGIGLFLATLPPMAARQRDYLGADEDFAAHAGRTAAALRDIAAAGAADRTVAEAEAHARRQAAAARSLARWAAVRIVALAVCGRLPALLLLLATPWLMRNGLTGGALVGAFTYLGHSLGPALHALLTLVGTAGGRLVVVLDRFTGPVRLPVPPVPAAAAGAREDGPAGTLDGLPGRSPKAGRPQAPGRRPAPATAELRSVSFAYGPAARPVLDRLDLTLRPGDRLAVVGPSGSGKSTLAAVLAGVETPTGGEVRWLGRPARELAPTAVRTLLPQTPYVFSGTLRENLRYLRPEARDRELAATVAAIGLDPVVERLGGLDAPLDPRRLSPGERQLVALGRAHLTTAPLLILDEATSELDPAAEARAERALAGRAGAVLIIAHRIGSADRAARVLVMDGTRTVEGTPAELLDRSALFRDLAGRWSRTPG</sequence>
<keyword evidence="6 8" id="KW-0472">Membrane</keyword>
<feature type="transmembrane region" description="Helical" evidence="8">
    <location>
        <begin position="173"/>
        <end position="194"/>
    </location>
</feature>
<feature type="domain" description="ABC transmembrane type-1" evidence="10">
    <location>
        <begin position="159"/>
        <end position="330"/>
    </location>
</feature>
<dbReference type="PANTHER" id="PTHR24221:SF654">
    <property type="entry name" value="ATP-BINDING CASSETTE SUB-FAMILY B MEMBER 6"/>
    <property type="match status" value="1"/>
</dbReference>
<dbReference type="InterPro" id="IPR011527">
    <property type="entry name" value="ABC1_TM_dom"/>
</dbReference>
<evidence type="ECO:0000256" key="1">
    <source>
        <dbReference type="ARBA" id="ARBA00004651"/>
    </source>
</evidence>
<dbReference type="Pfam" id="PF00005">
    <property type="entry name" value="ABC_tran"/>
    <property type="match status" value="1"/>
</dbReference>
<dbReference type="InterPro" id="IPR003593">
    <property type="entry name" value="AAA+_ATPase"/>
</dbReference>
<dbReference type="InterPro" id="IPR036640">
    <property type="entry name" value="ABC1_TM_sf"/>
</dbReference>
<dbReference type="PROSITE" id="PS50929">
    <property type="entry name" value="ABC_TM1F"/>
    <property type="match status" value="1"/>
</dbReference>
<dbReference type="SUPFAM" id="SSF52540">
    <property type="entry name" value="P-loop containing nucleoside triphosphate hydrolases"/>
    <property type="match status" value="1"/>
</dbReference>
<feature type="transmembrane region" description="Helical" evidence="8">
    <location>
        <begin position="200"/>
        <end position="220"/>
    </location>
</feature>
<feature type="domain" description="ABC transporter" evidence="9">
    <location>
        <begin position="405"/>
        <end position="631"/>
    </location>
</feature>
<keyword evidence="4 11" id="KW-0067">ATP-binding</keyword>
<dbReference type="InterPro" id="IPR003439">
    <property type="entry name" value="ABC_transporter-like_ATP-bd"/>
</dbReference>
<protein>
    <submittedName>
        <fullName evidence="11">ABC transporter ATP-binding protein/permease</fullName>
    </submittedName>
</protein>
<keyword evidence="3" id="KW-0547">Nucleotide-binding</keyword>
<comment type="subcellular location">
    <subcellularLocation>
        <location evidence="1">Cell membrane</location>
        <topology evidence="1">Multi-pass membrane protein</topology>
    </subcellularLocation>
</comment>
<keyword evidence="5 8" id="KW-1133">Transmembrane helix</keyword>
<evidence type="ECO:0000256" key="5">
    <source>
        <dbReference type="ARBA" id="ARBA00022989"/>
    </source>
</evidence>
<evidence type="ECO:0000256" key="6">
    <source>
        <dbReference type="ARBA" id="ARBA00023136"/>
    </source>
</evidence>